<feature type="domain" description="HEPN" evidence="1">
    <location>
        <begin position="2420"/>
        <end position="2539"/>
    </location>
</feature>
<keyword evidence="4" id="KW-1185">Reference proteome</keyword>
<dbReference type="Gene3D" id="1.20.120.330">
    <property type="entry name" value="Nucleotidyltransferases domain 2"/>
    <property type="match status" value="1"/>
</dbReference>
<dbReference type="OrthoDB" id="1262810at2759"/>
<evidence type="ECO:0000259" key="2">
    <source>
        <dbReference type="Pfam" id="PF25794"/>
    </source>
</evidence>
<dbReference type="InterPro" id="IPR007842">
    <property type="entry name" value="HEPN_dom"/>
</dbReference>
<dbReference type="Proteomes" id="UP000265618">
    <property type="component" value="Unassembled WGS sequence"/>
</dbReference>
<dbReference type="Pfam" id="PF25794">
    <property type="entry name" value="SACS"/>
    <property type="match status" value="1"/>
</dbReference>
<accession>A0A9K3CP33</accession>
<reference evidence="3 4" key="1">
    <citation type="journal article" date="2018" name="PLoS ONE">
        <title>The draft genome of Kipferlia bialata reveals reductive genome evolution in fornicate parasites.</title>
        <authorList>
            <person name="Tanifuji G."/>
            <person name="Takabayashi S."/>
            <person name="Kume K."/>
            <person name="Takagi M."/>
            <person name="Nakayama T."/>
            <person name="Kamikawa R."/>
            <person name="Inagaki Y."/>
            <person name="Hashimoto T."/>
        </authorList>
    </citation>
    <scope>NUCLEOTIDE SEQUENCE [LARGE SCALE GENOMIC DNA]</scope>
    <source>
        <strain evidence="3">NY0173</strain>
    </source>
</reference>
<dbReference type="InterPro" id="IPR058210">
    <property type="entry name" value="SACS/Nov_dom"/>
</dbReference>
<dbReference type="InterPro" id="IPR036890">
    <property type="entry name" value="HATPase_C_sf"/>
</dbReference>
<name>A0A9K3CP33_9EUKA</name>
<dbReference type="PANTHER" id="PTHR46919">
    <property type="entry name" value="ZINC FINGER, C3HC4 TYPE (RING FINGER) FAMILY PROTEIN"/>
    <property type="match status" value="1"/>
</dbReference>
<sequence>METHFRGANGERVTGKRILMNDPSVRARLSDTLDAASAVTGACGWDDRECTLFRLPLRTKESELGDAISPAKVREEVLLPFVAIAERTLLFTRHVRRVTVYEHRRNGARRLVSVTRTDTPGYRTIDTVTINAEGTGETMDSSKYCIGKASPASLKPLAEELTMSTDITIAIPPRPMSNCHLYCLLPILGIDTQLPFFIDAPFVLKSDRSSITIGEGLSGRAAKEVQWNKAMLLDACPLALERALMLALRDTNPADAEAVTSLYSRFPDPVHTPSWAHPFLRAFWGRVAKHPLVSDTKAFCQASDVVLLPSELSSPPVVDEVRRSGVSVVSPDEAPPLFMRENLARAGRSFIHKAADIVTLLKDAHMAEWPEAADSIVRLILGAGVKTLQKPAFWSLKVWPVMGSEERHALTQHVTVTRLCPPGIPSEYIHPSAAICIDETGIPLELVPALSGYFSRLTAEEYLQRVMKNLPKPISQGGDPLERWQIECIWLYLTPSETGVPKGRKAPRKAKRQSGWEQVKHVPKVSIERIKSLAFVSVEGKLYRPDQVYDPEDAAVRELIARGAECSAIRAVLQVPDRHLTPGQLKETRRYGLLPFTLDCIVKIARLIDRTKDVNSARHLQSFITDNGHWPRLVPYNNNLARLRWLVQGDKAELLTPTQCTTLTDAACSCFGLPTKAERLQDSLGELIDIGEACGQHEDIADRIKELIVEYPVRKDIFKELLQNARDAGASRMDFIIDRRDHPNKGVISPQYAGTHGPALVAYDNALFQEQHWQGITKLGVGSKRGDITKIGTYGLGFSSVFGLTDVPSILSGGTLLVLDPLRVHVPGATQANPGRKFRDMEQLLSKYPDMLHPFSFPMLQKVHHAKGALIRMPLRTEKQATESRLLERDGTVRHHNLNRLDADGILGLVEALGRAGAEDLVVFLERMQEVHFHEVARNGKATSLLSITRTHHKGSMIRVTKTIKGDKRPVESIYLLQSARGLLPNQSIVVAAKAKAKGGETPALFVTLPTGTIKTGLPIYISGTFVLTSNRKSLADSSQHNDALMKLLVQAYCDLIHSSRETSIIPRISQTGEGSPFREVASLVLSAIHKERVLPLMRKVRDVTERVSPADAVFMGSPSPREISVAQVLAAAGLPIVRGNCGFLPSEYQKLRAMNSSLDPLSVFSPKVAAAFLKGHASFRTSTHHEYGSGPLSSLSSEKSLCDVLEYVANGCDDLTGLPLLPIMGGAYTAWPAPQQAAVSMSSADHQLLRPVLGSGGRHILSPFAPLPKHPVVRHHTQAMSVALLAEFVKACVGERDLSPAQLNALWTYVGEAPPGSVSALMGLPVVPTSFGLLPLRKDGRAPVLVVESKNAQLHTLLSRLRLPVLKHHPAVTPSAWQALGGVCYPFDAVGFGEVVAISVRDGQSPVVTACRKLAAGDRLALLQLMGTSLPTDLGSDSPDTAGDLVRMAKRREATAALGALKLLPIFPTAGSEDWACHGRAMLSREMSQHPCFPLSSLTVPLMKWSQLGEAISYDERAGPLLPHAVISIVLGVWETLSQSDRDAFMGLVCTQAACLLGQPDILGQLAALPFVPAYPSGYATPGQLLLPYPAIKELFFVGGDNPLSGTGYFLPNNTPIYAAAMQSGLLTTLGAYTDEHVFNDNPANPASLPFRVLCANRISSAFSTNMTPERDVLAKRFAQSVVAGSPQLAEAVAGLRLVRPSENPCTHAIPLPPGHSLVPFAQCVQSEHVASVYTARYILPGELDGTKDVLQHLGVETPPSVSAIVQHLSAAIAVGGEVDDAYAALEKHLKTTSGDVVVLSSSTVPTQSLSALRKRPLINVDGTFMRPTSLFKAIAGQTELRVRDILAATPPDFLVRYPLLSTALKMDKVLTLKRLVKVFAALSEDETGDGTDIPSVCLDMLSQAQALHSAVDGAPPLHTVKGLYGCDAAGTLVPLHMVCDVHAVAVELQAKAGVPTATGERFLLSRGFSQVHANIAPYAVPLDAVLASKVDFEAIVKLTGQACSGLEDGEVGEVTAAVAKVAACLEHSSIREALAALMYRCVSTSSVISPEDVEPYLSQVKTLASMQWEHVPCNYLPRRVTLTDPSGAVQSVEVQEGQAADATMPYVVACPEVGRVFVCTASETVPDLLDHAVADFIRCQIGLQSARDRAIVLELLTHRADPRRILFSFDIDLEEADGPTLSESQRTQGPLTESDAANVLCSLDQEYHLGERVAYGPDENSLRYGQVVEVVDADPSGVPTWILDVGGVDEAAASEWRDRAEYSKEETVHFAQMWKFASTAEAEAESGEGPASVTPALYTGSEQDLKEESTLQLAQIRRLHVQDRRAALRRLLRAWQPDMRRDLPRAMAESVFAGLTSKIILSETSVSLSQSAFCADPLFKAAKAGGEAALQLYMRSFLSHCRTSATPRNVTVCPLRAKTWVNQAMSVRRDLSILAQHGGSNSMQSFLAYQVAEMSIKAALYATVGITDANLHSHPLSELASGLPTVAPLVARIPDRHYVRTRYPNTHGDGSDLTERFYSEDDAKRLIRASSKVFEECVSLVQKAAKGM</sequence>
<feature type="domain" description="Sacsin/Nov" evidence="2">
    <location>
        <begin position="697"/>
        <end position="942"/>
    </location>
</feature>
<evidence type="ECO:0000259" key="1">
    <source>
        <dbReference type="Pfam" id="PF05168"/>
    </source>
</evidence>
<protein>
    <submittedName>
        <fullName evidence="3">Uncharacterized protein</fullName>
    </submittedName>
</protein>
<proteinExistence type="predicted"/>
<dbReference type="SUPFAM" id="SSF81593">
    <property type="entry name" value="Nucleotidyltransferase substrate binding subunit/domain"/>
    <property type="match status" value="1"/>
</dbReference>
<dbReference type="EMBL" id="BDIP01000040">
    <property type="protein sequence ID" value="GIQ79673.1"/>
    <property type="molecule type" value="Genomic_DNA"/>
</dbReference>
<organism evidence="3 4">
    <name type="scientific">Kipferlia bialata</name>
    <dbReference type="NCBI Taxonomy" id="797122"/>
    <lineage>
        <taxon>Eukaryota</taxon>
        <taxon>Metamonada</taxon>
        <taxon>Carpediemonas-like organisms</taxon>
        <taxon>Kipferlia</taxon>
    </lineage>
</organism>
<evidence type="ECO:0000313" key="4">
    <source>
        <dbReference type="Proteomes" id="UP000265618"/>
    </source>
</evidence>
<dbReference type="SUPFAM" id="SSF55874">
    <property type="entry name" value="ATPase domain of HSP90 chaperone/DNA topoisomerase II/histidine kinase"/>
    <property type="match status" value="1"/>
</dbReference>
<dbReference type="Pfam" id="PF05168">
    <property type="entry name" value="HEPN"/>
    <property type="match status" value="1"/>
</dbReference>
<evidence type="ECO:0000313" key="3">
    <source>
        <dbReference type="EMBL" id="GIQ79673.1"/>
    </source>
</evidence>
<dbReference type="PANTHER" id="PTHR46919:SF2">
    <property type="entry name" value="SACSIN"/>
    <property type="match status" value="1"/>
</dbReference>
<comment type="caution">
    <text evidence="3">The sequence shown here is derived from an EMBL/GenBank/DDBJ whole genome shotgun (WGS) entry which is preliminary data.</text>
</comment>
<dbReference type="NCBIfam" id="NF047352">
    <property type="entry name" value="P_loop_sacsin"/>
    <property type="match status" value="1"/>
</dbReference>
<gene>
    <name evidence="3" type="ORF">KIPB_000347</name>
</gene>